<keyword evidence="1" id="KW-0802">TPR repeat</keyword>
<sequence length="261" mass="30253">MNRSVLLLLVMVTILVSGCMQPETEDELSRARKAFINKEYTEAERFYQRYLRDYDNGTERWNVWNRLVEITGTVRGNKDRAIELLDAMLLEFSGEPARYKQILISKGNIFGEVGRWGEATTVWSQLLSAPEVTTEEEAKAYASLGKAYLMRGDYELAVDAFKDCRELELDNSEHQTLCIYELAQAYVYLGNFFEAEQSLNNLLQYKGVETTLMARAKLLLADIYEQQEKPLKAITLLEEIRNTYPNPRVVEFRLKNLQKEM</sequence>
<dbReference type="Proteomes" id="UP001568358">
    <property type="component" value="Unassembled WGS sequence"/>
</dbReference>
<reference evidence="3 4" key="1">
    <citation type="submission" date="2024-07" db="EMBL/GenBank/DDBJ databases">
        <title>Active virus-host system and metabolic interactions in a Lokiarchaeon culture.</title>
        <authorList>
            <person name="Ponce Toledo R.I."/>
            <person name="Rodrigues Oliveira T."/>
            <person name="Schleper C."/>
        </authorList>
    </citation>
    <scope>NUCLEOTIDE SEQUENCE [LARGE SCALE GENOMIC DNA]</scope>
    <source>
        <strain evidence="3 4">B35</strain>
    </source>
</reference>
<dbReference type="InterPro" id="IPR011990">
    <property type="entry name" value="TPR-like_helical_dom_sf"/>
</dbReference>
<dbReference type="Gene3D" id="1.25.40.10">
    <property type="entry name" value="Tetratricopeptide repeat domain"/>
    <property type="match status" value="2"/>
</dbReference>
<dbReference type="InterPro" id="IPR019734">
    <property type="entry name" value="TPR_rpt"/>
</dbReference>
<organism evidence="3 4">
    <name type="scientific">Halodesulfovibrio aestuarii</name>
    <dbReference type="NCBI Taxonomy" id="126333"/>
    <lineage>
        <taxon>Bacteria</taxon>
        <taxon>Pseudomonadati</taxon>
        <taxon>Thermodesulfobacteriota</taxon>
        <taxon>Desulfovibrionia</taxon>
        <taxon>Desulfovibrionales</taxon>
        <taxon>Desulfovibrionaceae</taxon>
        <taxon>Halodesulfovibrio</taxon>
    </lineage>
</organism>
<dbReference type="InterPro" id="IPR039340">
    <property type="entry name" value="Tfc4/TFIIIC-102/Sfc4"/>
</dbReference>
<evidence type="ECO:0000313" key="3">
    <source>
        <dbReference type="EMBL" id="MEZ6852718.1"/>
    </source>
</evidence>
<dbReference type="PANTHER" id="PTHR23082">
    <property type="entry name" value="TRANSCRIPTION INITIATION FACTOR IIIC TFIIIC , POLYPEPTIDE 3-RELATED"/>
    <property type="match status" value="1"/>
</dbReference>
<dbReference type="PANTHER" id="PTHR23082:SF0">
    <property type="entry name" value="GENERAL TRANSCRIPTION FACTOR 3C POLYPEPTIDE 3"/>
    <property type="match status" value="1"/>
</dbReference>
<name>A0ABV4JTD1_9BACT</name>
<proteinExistence type="predicted"/>
<feature type="repeat" description="TPR" evidence="1">
    <location>
        <begin position="138"/>
        <end position="171"/>
    </location>
</feature>
<dbReference type="SMART" id="SM00028">
    <property type="entry name" value="TPR"/>
    <property type="match status" value="3"/>
</dbReference>
<keyword evidence="2" id="KW-0732">Signal</keyword>
<evidence type="ECO:0000256" key="1">
    <source>
        <dbReference type="PROSITE-ProRule" id="PRU00339"/>
    </source>
</evidence>
<protein>
    <submittedName>
        <fullName evidence="3">Tetratricopeptide repeat protein</fullName>
    </submittedName>
</protein>
<dbReference type="Pfam" id="PF13432">
    <property type="entry name" value="TPR_16"/>
    <property type="match status" value="2"/>
</dbReference>
<gene>
    <name evidence="3" type="ORF">AB2Z07_04105</name>
</gene>
<feature type="signal peptide" evidence="2">
    <location>
        <begin position="1"/>
        <end position="22"/>
    </location>
</feature>
<dbReference type="EMBL" id="JBFSOO010000002">
    <property type="protein sequence ID" value="MEZ6852718.1"/>
    <property type="molecule type" value="Genomic_DNA"/>
</dbReference>
<keyword evidence="4" id="KW-1185">Reference proteome</keyword>
<feature type="chain" id="PRO_5046475912" evidence="2">
    <location>
        <begin position="23"/>
        <end position="261"/>
    </location>
</feature>
<dbReference type="PROSITE" id="PS51257">
    <property type="entry name" value="PROKAR_LIPOPROTEIN"/>
    <property type="match status" value="1"/>
</dbReference>
<dbReference type="RefSeq" id="WP_371150007.1">
    <property type="nucleotide sequence ID" value="NZ_JBFSOO010000002.1"/>
</dbReference>
<comment type="caution">
    <text evidence="3">The sequence shown here is derived from an EMBL/GenBank/DDBJ whole genome shotgun (WGS) entry which is preliminary data.</text>
</comment>
<dbReference type="SUPFAM" id="SSF48452">
    <property type="entry name" value="TPR-like"/>
    <property type="match status" value="1"/>
</dbReference>
<evidence type="ECO:0000256" key="2">
    <source>
        <dbReference type="SAM" id="SignalP"/>
    </source>
</evidence>
<accession>A0ABV4JTD1</accession>
<evidence type="ECO:0000313" key="4">
    <source>
        <dbReference type="Proteomes" id="UP001568358"/>
    </source>
</evidence>
<dbReference type="PROSITE" id="PS50005">
    <property type="entry name" value="TPR"/>
    <property type="match status" value="1"/>
</dbReference>